<proteinExistence type="inferred from homology"/>
<reference evidence="10 12" key="1">
    <citation type="journal article" date="2014" name="Curr. Biol.">
        <title>The genome of the clonal raider ant Cerapachys biroi.</title>
        <authorList>
            <person name="Oxley P.R."/>
            <person name="Ji L."/>
            <person name="Fetter-Pruneda I."/>
            <person name="McKenzie S.K."/>
            <person name="Li C."/>
            <person name="Hu H."/>
            <person name="Zhang G."/>
            <person name="Kronauer D.J."/>
        </authorList>
    </citation>
    <scope>NUCLEOTIDE SEQUENCE [LARGE SCALE GENOMIC DNA]</scope>
</reference>
<evidence type="ECO:0000256" key="7">
    <source>
        <dbReference type="SAM" id="Coils"/>
    </source>
</evidence>
<dbReference type="EMBL" id="KK107403">
    <property type="protein sequence ID" value="EZA51291.1"/>
    <property type="molecule type" value="Genomic_DNA"/>
</dbReference>
<comment type="subcellular location">
    <subcellularLocation>
        <location evidence="1">Cell projection</location>
        <location evidence="1">Cilium</location>
    </subcellularLocation>
</comment>
<evidence type="ECO:0000256" key="5">
    <source>
        <dbReference type="ARBA" id="ARBA00033747"/>
    </source>
</evidence>
<dbReference type="Proteomes" id="UP000279307">
    <property type="component" value="Chromosome 11"/>
</dbReference>
<evidence type="ECO:0000256" key="4">
    <source>
        <dbReference type="ARBA" id="ARBA00023273"/>
    </source>
</evidence>
<dbReference type="Pfam" id="PF13868">
    <property type="entry name" value="TPH"/>
    <property type="match status" value="1"/>
</dbReference>
<evidence type="ECO:0000256" key="3">
    <source>
        <dbReference type="ARBA" id="ARBA00023069"/>
    </source>
</evidence>
<protein>
    <recommendedName>
        <fullName evidence="6">Cilia- and flagella-associated protein 53</fullName>
    </recommendedName>
</protein>
<dbReference type="AlphaFoldDB" id="A0A026W6N3"/>
<dbReference type="EMBL" id="QOIP01000011">
    <property type="protein sequence ID" value="RLU16710.1"/>
    <property type="molecule type" value="Genomic_DNA"/>
</dbReference>
<evidence type="ECO:0000256" key="1">
    <source>
        <dbReference type="ARBA" id="ARBA00004138"/>
    </source>
</evidence>
<evidence type="ECO:0000256" key="8">
    <source>
        <dbReference type="SAM" id="MobiDB-lite"/>
    </source>
</evidence>
<feature type="coiled-coil region" evidence="7">
    <location>
        <begin position="245"/>
        <end position="349"/>
    </location>
</feature>
<reference evidence="11 13" key="2">
    <citation type="journal article" date="2018" name="Genome Res.">
        <title>The genomic architecture and molecular evolution of ant odorant receptors.</title>
        <authorList>
            <person name="McKenzie S.K."/>
            <person name="Kronauer D.J.C."/>
        </authorList>
    </citation>
    <scope>NUCLEOTIDE SEQUENCE [LARGE SCALE GENOMIC DNA]</scope>
    <source>
        <strain evidence="11">Clonal line C1</strain>
    </source>
</reference>
<feature type="domain" description="Trichohyalin-plectin-homology" evidence="9">
    <location>
        <begin position="171"/>
        <end position="502"/>
    </location>
</feature>
<dbReference type="PANTHER" id="PTHR31183">
    <property type="entry name" value="TRICHOPLEIN KERATIN FILAMENT-BINDING PROTEIN FAMILY MEMBER"/>
    <property type="match status" value="1"/>
</dbReference>
<dbReference type="OMA" id="ITPHPFK"/>
<keyword evidence="2 7" id="KW-0175">Coiled coil</keyword>
<dbReference type="Proteomes" id="UP000053097">
    <property type="component" value="Unassembled WGS sequence"/>
</dbReference>
<evidence type="ECO:0000259" key="9">
    <source>
        <dbReference type="Pfam" id="PF13868"/>
    </source>
</evidence>
<keyword evidence="12" id="KW-1185">Reference proteome</keyword>
<keyword evidence="3" id="KW-0969">Cilium</keyword>
<evidence type="ECO:0000256" key="2">
    <source>
        <dbReference type="ARBA" id="ARBA00023054"/>
    </source>
</evidence>
<evidence type="ECO:0000256" key="6">
    <source>
        <dbReference type="ARBA" id="ARBA00033773"/>
    </source>
</evidence>
<evidence type="ECO:0000313" key="12">
    <source>
        <dbReference type="Proteomes" id="UP000053097"/>
    </source>
</evidence>
<evidence type="ECO:0000313" key="10">
    <source>
        <dbReference type="EMBL" id="EZA51291.1"/>
    </source>
</evidence>
<evidence type="ECO:0000313" key="11">
    <source>
        <dbReference type="EMBL" id="RLU16710.1"/>
    </source>
</evidence>
<dbReference type="STRING" id="2015173.A0A026W6N3"/>
<sequence>MSLIPLSKVQCDLPRTRKYPIDVLGTANISYGHKLRAPETRHIAKYHGSRSIFEGANEQPEKDKREYEQFLKTLEFEKETNRKIKSKHLRQRVQQGLLAYEENLQARREKLRDLVLNEETNLTREIVEEAQRGNDARLGEMRAKTEELRKRRDEEHEAVVAAKRMQQYLTSCPDVKRMLSKRVAIDAKRCNVAQIAENEARKSAETELDALWHKVMLKELGLKKREEAEETTRQASARRRTVATLAKQVADKLTLEDERKRIERNEREHLERLWEDVRQTERRNLETERRKREKLKRELEEQILTAKRFLAERAREEVAMNEALRTLAEKEAATEKARAREDVTALRAELLAHLKYLEDLRQEEARRNLEVEAIVRQSHEDAEARRRLALQKFKEAREREMQEVLRGREEQLRAKREAQEEERRLKIEEKEALERQIEMHANLVAIEQEKIRQRTLRYRLDLEEQRKRVETTRRRELEEDRRQQSAEMKRRADEYQRLTEELLNASENITPHPFKVLLQQCAARHAAEREGRSYCPPALTSA</sequence>
<accession>A0A026W6N3</accession>
<name>A0A026W6N3_OOCBI</name>
<comment type="similarity">
    <text evidence="5">Belongs to the CFAP53 family.</text>
</comment>
<dbReference type="PANTHER" id="PTHR31183:SF1">
    <property type="entry name" value="CILIA- AND FLAGELLA-ASSOCIATED PROTEIN 53"/>
    <property type="match status" value="1"/>
</dbReference>
<dbReference type="InterPro" id="IPR043596">
    <property type="entry name" value="CFAP53/TCHP"/>
</dbReference>
<gene>
    <name evidence="11" type="ORF">DMN91_010778</name>
    <name evidence="10" type="ORF">X777_09968</name>
</gene>
<dbReference type="InterPro" id="IPR043597">
    <property type="entry name" value="TPH_dom"/>
</dbReference>
<reference evidence="11" key="3">
    <citation type="submission" date="2018-07" db="EMBL/GenBank/DDBJ databases">
        <authorList>
            <person name="Mckenzie S.K."/>
            <person name="Kronauer D.J.C."/>
        </authorList>
    </citation>
    <scope>NUCLEOTIDE SEQUENCE</scope>
    <source>
        <strain evidence="11">Clonal line C1</strain>
    </source>
</reference>
<dbReference type="GO" id="GO:0005929">
    <property type="term" value="C:cilium"/>
    <property type="evidence" value="ECO:0007669"/>
    <property type="project" value="UniProtKB-SubCell"/>
</dbReference>
<keyword evidence="4" id="KW-0966">Cell projection</keyword>
<dbReference type="OrthoDB" id="75950at2759"/>
<organism evidence="10 12">
    <name type="scientific">Ooceraea biroi</name>
    <name type="common">Clonal raider ant</name>
    <name type="synonym">Cerapachys biroi</name>
    <dbReference type="NCBI Taxonomy" id="2015173"/>
    <lineage>
        <taxon>Eukaryota</taxon>
        <taxon>Metazoa</taxon>
        <taxon>Ecdysozoa</taxon>
        <taxon>Arthropoda</taxon>
        <taxon>Hexapoda</taxon>
        <taxon>Insecta</taxon>
        <taxon>Pterygota</taxon>
        <taxon>Neoptera</taxon>
        <taxon>Endopterygota</taxon>
        <taxon>Hymenoptera</taxon>
        <taxon>Apocrita</taxon>
        <taxon>Aculeata</taxon>
        <taxon>Formicoidea</taxon>
        <taxon>Formicidae</taxon>
        <taxon>Dorylinae</taxon>
        <taxon>Ooceraea</taxon>
    </lineage>
</organism>
<feature type="region of interest" description="Disordered" evidence="8">
    <location>
        <begin position="469"/>
        <end position="492"/>
    </location>
</feature>
<evidence type="ECO:0000313" key="13">
    <source>
        <dbReference type="Proteomes" id="UP000279307"/>
    </source>
</evidence>